<dbReference type="InterPro" id="IPR027463">
    <property type="entry name" value="AcrB_DN_DC_subdom"/>
</dbReference>
<dbReference type="AlphaFoldDB" id="A0A517YU34"/>
<dbReference type="Gene3D" id="3.30.70.1440">
    <property type="entry name" value="Multidrug efflux transporter AcrB pore domain"/>
    <property type="match status" value="1"/>
</dbReference>
<dbReference type="OrthoDB" id="9757876at2"/>
<feature type="transmembrane region" description="Helical" evidence="1">
    <location>
        <begin position="950"/>
        <end position="974"/>
    </location>
</feature>
<dbReference type="Gene3D" id="3.30.70.1320">
    <property type="entry name" value="Multidrug efflux transporter AcrB pore domain like"/>
    <property type="match status" value="1"/>
</dbReference>
<accession>A0A517YU34</accession>
<feature type="transmembrane region" description="Helical" evidence="1">
    <location>
        <begin position="478"/>
        <end position="500"/>
    </location>
</feature>
<dbReference type="EMBL" id="CP036425">
    <property type="protein sequence ID" value="QDU33743.1"/>
    <property type="molecule type" value="Genomic_DNA"/>
</dbReference>
<feature type="transmembrane region" description="Helical" evidence="1">
    <location>
        <begin position="554"/>
        <end position="575"/>
    </location>
</feature>
<proteinExistence type="predicted"/>
<dbReference type="Proteomes" id="UP000317369">
    <property type="component" value="Chromosome"/>
</dbReference>
<dbReference type="KEGG" id="pcor:KS4_17990"/>
<dbReference type="Pfam" id="PF00873">
    <property type="entry name" value="ACR_tran"/>
    <property type="match status" value="1"/>
</dbReference>
<keyword evidence="1" id="KW-1133">Transmembrane helix</keyword>
<evidence type="ECO:0000313" key="2">
    <source>
        <dbReference type="EMBL" id="QDU33743.1"/>
    </source>
</evidence>
<dbReference type="SUPFAM" id="SSF82693">
    <property type="entry name" value="Multidrug efflux transporter AcrB pore domain, PN1, PN2, PC1 and PC2 subdomains"/>
    <property type="match status" value="2"/>
</dbReference>
<dbReference type="GO" id="GO:0042910">
    <property type="term" value="F:xenobiotic transmembrane transporter activity"/>
    <property type="evidence" value="ECO:0007669"/>
    <property type="project" value="TreeGrafter"/>
</dbReference>
<dbReference type="Gene3D" id="3.30.70.1430">
    <property type="entry name" value="Multidrug efflux transporter AcrB pore domain"/>
    <property type="match status" value="2"/>
</dbReference>
<organism evidence="2 3">
    <name type="scientific">Poriferisphaera corsica</name>
    <dbReference type="NCBI Taxonomy" id="2528020"/>
    <lineage>
        <taxon>Bacteria</taxon>
        <taxon>Pseudomonadati</taxon>
        <taxon>Planctomycetota</taxon>
        <taxon>Phycisphaerae</taxon>
        <taxon>Phycisphaerales</taxon>
        <taxon>Phycisphaeraceae</taxon>
        <taxon>Poriferisphaera</taxon>
    </lineage>
</organism>
<keyword evidence="1" id="KW-0812">Transmembrane</keyword>
<dbReference type="PANTHER" id="PTHR32063">
    <property type="match status" value="1"/>
</dbReference>
<dbReference type="GO" id="GO:0005886">
    <property type="term" value="C:plasma membrane"/>
    <property type="evidence" value="ECO:0007669"/>
    <property type="project" value="TreeGrafter"/>
</dbReference>
<evidence type="ECO:0000313" key="3">
    <source>
        <dbReference type="Proteomes" id="UP000317369"/>
    </source>
</evidence>
<dbReference type="RefSeq" id="WP_145077016.1">
    <property type="nucleotide sequence ID" value="NZ_CP036425.1"/>
</dbReference>
<evidence type="ECO:0000256" key="1">
    <source>
        <dbReference type="SAM" id="Phobius"/>
    </source>
</evidence>
<dbReference type="SUPFAM" id="SSF82714">
    <property type="entry name" value="Multidrug efflux transporter AcrB TolC docking domain, DN and DC subdomains"/>
    <property type="match status" value="2"/>
</dbReference>
<dbReference type="PANTHER" id="PTHR32063:SF33">
    <property type="entry name" value="RND SUPERFAMILY EFFLUX PUMP PERMEASE COMPONENT"/>
    <property type="match status" value="1"/>
</dbReference>
<feature type="transmembrane region" description="Helical" evidence="1">
    <location>
        <begin position="1053"/>
        <end position="1077"/>
    </location>
</feature>
<feature type="transmembrane region" description="Helical" evidence="1">
    <location>
        <begin position="334"/>
        <end position="356"/>
    </location>
</feature>
<name>A0A517YU34_9BACT</name>
<reference evidence="2 3" key="1">
    <citation type="submission" date="2019-02" db="EMBL/GenBank/DDBJ databases">
        <title>Deep-cultivation of Planctomycetes and their phenomic and genomic characterization uncovers novel biology.</title>
        <authorList>
            <person name="Wiegand S."/>
            <person name="Jogler M."/>
            <person name="Boedeker C."/>
            <person name="Pinto D."/>
            <person name="Vollmers J."/>
            <person name="Rivas-Marin E."/>
            <person name="Kohn T."/>
            <person name="Peeters S.H."/>
            <person name="Heuer A."/>
            <person name="Rast P."/>
            <person name="Oberbeckmann S."/>
            <person name="Bunk B."/>
            <person name="Jeske O."/>
            <person name="Meyerdierks A."/>
            <person name="Storesund J.E."/>
            <person name="Kallscheuer N."/>
            <person name="Luecker S."/>
            <person name="Lage O.M."/>
            <person name="Pohl T."/>
            <person name="Merkel B.J."/>
            <person name="Hornburger P."/>
            <person name="Mueller R.-W."/>
            <person name="Bruemmer F."/>
            <person name="Labrenz M."/>
            <person name="Spormann A.M."/>
            <person name="Op den Camp H."/>
            <person name="Overmann J."/>
            <person name="Amann R."/>
            <person name="Jetten M.S.M."/>
            <person name="Mascher T."/>
            <person name="Medema M.H."/>
            <person name="Devos D.P."/>
            <person name="Kaster A.-K."/>
            <person name="Ovreas L."/>
            <person name="Rohde M."/>
            <person name="Galperin M.Y."/>
            <person name="Jogler C."/>
        </authorList>
    </citation>
    <scope>NUCLEOTIDE SEQUENCE [LARGE SCALE GENOMIC DNA]</scope>
    <source>
        <strain evidence="2 3">KS4</strain>
    </source>
</reference>
<dbReference type="InterPro" id="IPR001036">
    <property type="entry name" value="Acrflvin-R"/>
</dbReference>
<feature type="transmembrane region" description="Helical" evidence="1">
    <location>
        <begin position="924"/>
        <end position="943"/>
    </location>
</feature>
<keyword evidence="1" id="KW-0472">Membrane</keyword>
<feature type="transmembrane region" description="Helical" evidence="1">
    <location>
        <begin position="1022"/>
        <end position="1041"/>
    </location>
</feature>
<gene>
    <name evidence="2" type="primary">mdtB</name>
    <name evidence="2" type="ORF">KS4_17990</name>
</gene>
<feature type="transmembrane region" description="Helical" evidence="1">
    <location>
        <begin position="396"/>
        <end position="416"/>
    </location>
</feature>
<feature type="transmembrane region" description="Helical" evidence="1">
    <location>
        <begin position="980"/>
        <end position="1001"/>
    </location>
</feature>
<dbReference type="Gene3D" id="1.20.1640.10">
    <property type="entry name" value="Multidrug efflux transporter AcrB transmembrane domain"/>
    <property type="match status" value="2"/>
</dbReference>
<feature type="transmembrane region" description="Helical" evidence="1">
    <location>
        <begin position="445"/>
        <end position="466"/>
    </location>
</feature>
<dbReference type="Gene3D" id="3.30.2090.10">
    <property type="entry name" value="Multidrug efflux transporter AcrB TolC docking domain, DN and DC subdomains"/>
    <property type="match status" value="2"/>
</dbReference>
<sequence length="1105" mass="121018">MKISDCAIEKPRLVILAAVIMCLVGLVAAISLPKERTPRVKLPVILVAIPNPGGSPATNESQIVRRIEEEVGTLSDLRDEGSVMSQAVNGAALVQFVFDDGVDVKEAKRDVESMINRIKGEFPEDAQTDPGPLVSDIAFEDWPIIQVFIAGGDSAKQRRRIADQLQRHIEEVSGISAVDIFGGLEDEIIINVDPNRMTLYGFSYGQIALAVSSSNIDSPTGDITIATGNDARVRAKTKIESLEAIETIPLGTRDGKPILLHDVAHVEFGNKDPDSIARYGGDDAVVLLARAKTDVNVLGAADRIQEIVDRFVADGKSENTTVGTVRSQAREIRYMISQLGMSAVYGTILVIIILWIMLGYRNAFLIGIAVPFAILASGAFMWLAKRTIMPDISINNMTLFALILVIGMVVDGCIIVGENIFRHRELGESPVDAAKRGINEVGPSLIGAYLTTFAAFGPMFVVRGVMGDFMSLLPTTVMFALLAAMLVDHFLLPVMSMYVMKVPKRKLQKSFSEMNPENLTPAQIEIRSANTFVQDSRIRQIYGNMIQYAIHHRFTVLILSILMSITPVILFRIGAIKFEFFPKADVPIVQVYFELPLGSSMEQKTTEVAASIESAILKAVHPDEWYLPSGASNRVKPVTTIGEPGALNINLDNDNSAGPEFGMVYVELELAENRDRSASEIRKAIADELPIIPGVKTRVSVPEEGPPTGSPVLIRLLGNSDTPLESLAEKAAEIEVFLRSLPGTYDVSNDYRMRPELVVEPNRATASLYDVNAAQIASAVNFAFEGVRVSDVDFGGDEEIDIRIRNNPNMRDEFRDLNNLPIRTETGRIVTLSQVADIDHQYNANVIRHYDQQRVINIRSHLDDDVIPDDIKKKLIEYLRTDLSLSEQRQLLNDRSTNIIQSSSALTIRFGGENKIRDDALEDLTIALIIAFGAMLIILTVKFNSFIQPLIILFSVPLSLVGVSIGLMICGFYFSISAMIGVVALSGIVVNDAIVLVDFINRLKKAGLSSEQACIRAGQLRIRPIFLTTVTTIGGLIPLALNISGGGEFWQPLTISIMFGLGFATLLQLFIIPLSYYTFISETNASLLDPLTNKTLSNPLNSDSS</sequence>
<keyword evidence="3" id="KW-1185">Reference proteome</keyword>
<dbReference type="PRINTS" id="PR00702">
    <property type="entry name" value="ACRIFLAVINRP"/>
</dbReference>
<feature type="transmembrane region" description="Helical" evidence="1">
    <location>
        <begin position="363"/>
        <end position="384"/>
    </location>
</feature>
<dbReference type="SUPFAM" id="SSF82866">
    <property type="entry name" value="Multidrug efflux transporter AcrB transmembrane domain"/>
    <property type="match status" value="2"/>
</dbReference>
<protein>
    <submittedName>
        <fullName evidence="2">Multidrug resistance protein MdtB</fullName>
    </submittedName>
</protein>